<dbReference type="EMBL" id="JACHFQ010000001">
    <property type="protein sequence ID" value="MBB5224856.1"/>
    <property type="molecule type" value="Genomic_DNA"/>
</dbReference>
<dbReference type="Pfam" id="PF13723">
    <property type="entry name" value="Ketoacyl-synt_2"/>
    <property type="match status" value="1"/>
</dbReference>
<proteinExistence type="predicted"/>
<reference evidence="2 3" key="1">
    <citation type="submission" date="2020-08" db="EMBL/GenBank/DDBJ databases">
        <title>Genomic Encyclopedia of Type Strains, Phase IV (KMG-IV): sequencing the most valuable type-strain genomes for metagenomic binning, comparative biology and taxonomic classification.</title>
        <authorList>
            <person name="Goeker M."/>
        </authorList>
    </citation>
    <scope>NUCLEOTIDE SEQUENCE [LARGE SCALE GENOMIC DNA]</scope>
    <source>
        <strain evidence="2 3">DSM 103462</strain>
    </source>
</reference>
<evidence type="ECO:0000313" key="3">
    <source>
        <dbReference type="Proteomes" id="UP000518887"/>
    </source>
</evidence>
<sequence>MKVYVTKFASYQPSQENPGEMPKLEYVDALFRRRLSQISRMTIEVVHSLLEGDPESSGLKLVFASFRGEIARQLKINKGLVEDADVMPAQFSLSVFNTPPAATTIALGMKAGYNAIYPSEDNFLSALTAAASGILAASEKNVIFAYADEKIPEEYSKCRGYSQDLPLAFACLLSAEKSDGAIEIDFEDEKFSSIKPLEFLDYLRVCQNGRK</sequence>
<keyword evidence="3" id="KW-1185">Reference proteome</keyword>
<dbReference type="InterPro" id="IPR014030">
    <property type="entry name" value="Ketoacyl_synth_N"/>
</dbReference>
<dbReference type="Proteomes" id="UP000518887">
    <property type="component" value="Unassembled WGS sequence"/>
</dbReference>
<dbReference type="RefSeq" id="WP_184656551.1">
    <property type="nucleotide sequence ID" value="NZ_JACHFQ010000001.1"/>
</dbReference>
<comment type="caution">
    <text evidence="2">The sequence shown here is derived from an EMBL/GenBank/DDBJ whole genome shotgun (WGS) entry which is preliminary data.</text>
</comment>
<dbReference type="AlphaFoldDB" id="A0A7W8G6Z2"/>
<accession>A0A7W8G6Z2</accession>
<feature type="domain" description="Beta-ketoacyl synthase-like N-terminal" evidence="1">
    <location>
        <begin position="14"/>
        <end position="179"/>
    </location>
</feature>
<evidence type="ECO:0000259" key="1">
    <source>
        <dbReference type="Pfam" id="PF13723"/>
    </source>
</evidence>
<organism evidence="2 3">
    <name type="scientific">Treponema ruminis</name>
    <dbReference type="NCBI Taxonomy" id="744515"/>
    <lineage>
        <taxon>Bacteria</taxon>
        <taxon>Pseudomonadati</taxon>
        <taxon>Spirochaetota</taxon>
        <taxon>Spirochaetia</taxon>
        <taxon>Spirochaetales</taxon>
        <taxon>Treponemataceae</taxon>
        <taxon>Treponema</taxon>
    </lineage>
</organism>
<evidence type="ECO:0000313" key="2">
    <source>
        <dbReference type="EMBL" id="MBB5224856.1"/>
    </source>
</evidence>
<protein>
    <recommendedName>
        <fullName evidence="1">Beta-ketoacyl synthase-like N-terminal domain-containing protein</fullName>
    </recommendedName>
</protein>
<name>A0A7W8G6Z2_9SPIR</name>
<gene>
    <name evidence="2" type="ORF">HNP76_000196</name>
</gene>